<evidence type="ECO:0000313" key="1">
    <source>
        <dbReference type="EMBL" id="QSS49901.1"/>
    </source>
</evidence>
<dbReference type="Proteomes" id="UP000663419">
    <property type="component" value="Chromosome 1"/>
</dbReference>
<evidence type="ECO:0000313" key="2">
    <source>
        <dbReference type="Proteomes" id="UP000663419"/>
    </source>
</evidence>
<dbReference type="EMBL" id="CP069102">
    <property type="protein sequence ID" value="QSS49901.1"/>
    <property type="molecule type" value="Genomic_DNA"/>
</dbReference>
<organism evidence="1 2">
    <name type="scientific">Ajellomyces capsulatus (strain H88)</name>
    <name type="common">Darling's disease fungus</name>
    <name type="synonym">Histoplasma capsulatum</name>
    <dbReference type="NCBI Taxonomy" id="544711"/>
    <lineage>
        <taxon>Eukaryota</taxon>
        <taxon>Fungi</taxon>
        <taxon>Dikarya</taxon>
        <taxon>Ascomycota</taxon>
        <taxon>Pezizomycotina</taxon>
        <taxon>Eurotiomycetes</taxon>
        <taxon>Eurotiomycetidae</taxon>
        <taxon>Onygenales</taxon>
        <taxon>Ajellomycetaceae</taxon>
        <taxon>Histoplasma</taxon>
    </lineage>
</organism>
<dbReference type="AlphaFoldDB" id="A0A8A1L8K1"/>
<accession>A0A8A1L8K1</accession>
<protein>
    <submittedName>
        <fullName evidence="1">Uncharacterized protein</fullName>
    </submittedName>
</protein>
<proteinExistence type="predicted"/>
<name>A0A8A1L8K1_AJEC8</name>
<reference evidence="1" key="1">
    <citation type="submission" date="2021-01" db="EMBL/GenBank/DDBJ databases">
        <title>Chromosome-level genome assembly of a human fungal pathogen reveals clustering of transcriptionally co-regulated genes.</title>
        <authorList>
            <person name="Voorhies M."/>
            <person name="Cohen S."/>
            <person name="Shea T.P."/>
            <person name="Petrus S."/>
            <person name="Munoz J.F."/>
            <person name="Poplawski S."/>
            <person name="Goldman W.E."/>
            <person name="Michael T."/>
            <person name="Cuomo C.A."/>
            <person name="Sil A."/>
            <person name="Beyhan S."/>
        </authorList>
    </citation>
    <scope>NUCLEOTIDE SEQUENCE</scope>
    <source>
        <strain evidence="1">H88</strain>
    </source>
</reference>
<dbReference type="VEuPathDB" id="FungiDB:I7I53_10408"/>
<sequence length="73" mass="8149">MLKEPGCWLPTGLYITLRPCSSSPILLSSDYPSLGDLGDYRIETRFPTDRSQLETHQRTLCSNCSCSIAEPQV</sequence>
<gene>
    <name evidence="1" type="ORF">I7I53_10408</name>
</gene>